<proteinExistence type="predicted"/>
<dbReference type="Proteomes" id="UP000799437">
    <property type="component" value="Unassembled WGS sequence"/>
</dbReference>
<keyword evidence="1" id="KW-0812">Transmembrane</keyword>
<gene>
    <name evidence="2" type="ORF">EJ05DRAFT_350190</name>
</gene>
<dbReference type="EMBL" id="ML996571">
    <property type="protein sequence ID" value="KAF2758396.1"/>
    <property type="molecule type" value="Genomic_DNA"/>
</dbReference>
<dbReference type="AlphaFoldDB" id="A0A6A6W929"/>
<feature type="transmembrane region" description="Helical" evidence="1">
    <location>
        <begin position="110"/>
        <end position="132"/>
    </location>
</feature>
<protein>
    <submittedName>
        <fullName evidence="2">Uncharacterized protein</fullName>
    </submittedName>
</protein>
<dbReference type="GeneID" id="54482049"/>
<reference evidence="2" key="1">
    <citation type="journal article" date="2020" name="Stud. Mycol.">
        <title>101 Dothideomycetes genomes: a test case for predicting lifestyles and emergence of pathogens.</title>
        <authorList>
            <person name="Haridas S."/>
            <person name="Albert R."/>
            <person name="Binder M."/>
            <person name="Bloem J."/>
            <person name="Labutti K."/>
            <person name="Salamov A."/>
            <person name="Andreopoulos B."/>
            <person name="Baker S."/>
            <person name="Barry K."/>
            <person name="Bills G."/>
            <person name="Bluhm B."/>
            <person name="Cannon C."/>
            <person name="Castanera R."/>
            <person name="Culley D."/>
            <person name="Daum C."/>
            <person name="Ezra D."/>
            <person name="Gonzalez J."/>
            <person name="Henrissat B."/>
            <person name="Kuo A."/>
            <person name="Liang C."/>
            <person name="Lipzen A."/>
            <person name="Lutzoni F."/>
            <person name="Magnuson J."/>
            <person name="Mondo S."/>
            <person name="Nolan M."/>
            <person name="Ohm R."/>
            <person name="Pangilinan J."/>
            <person name="Park H.-J."/>
            <person name="Ramirez L."/>
            <person name="Alfaro M."/>
            <person name="Sun H."/>
            <person name="Tritt A."/>
            <person name="Yoshinaga Y."/>
            <person name="Zwiers L.-H."/>
            <person name="Turgeon B."/>
            <person name="Goodwin S."/>
            <person name="Spatafora J."/>
            <person name="Crous P."/>
            <person name="Grigoriev I."/>
        </authorList>
    </citation>
    <scope>NUCLEOTIDE SEQUENCE</scope>
    <source>
        <strain evidence="2">CBS 121739</strain>
    </source>
</reference>
<name>A0A6A6W929_9PEZI</name>
<sequence length="217" mass="23979">MSPIRQGIPMRGSGKAENLLSQAIHESSTFEPTPDQPDTMFCRDLYLSSVSYLLRGLPSDLTASEALVLQSSLPKSIAAQETGNMAAKHCNAHTNETNGLDEPSIVHRTLAYLVLQVFVVCHFCLPYLRILLREAYAYERRHHISERALATSLNTFDEVGKSTVGLLERVYAIDEGRFGRSVNETVVWWVREVSGGLKQGLKEGVLAMRDGGVDVAM</sequence>
<dbReference type="RefSeq" id="XP_033600847.1">
    <property type="nucleotide sequence ID" value="XM_033740995.1"/>
</dbReference>
<organism evidence="2 3">
    <name type="scientific">Pseudovirgaria hyperparasitica</name>
    <dbReference type="NCBI Taxonomy" id="470096"/>
    <lineage>
        <taxon>Eukaryota</taxon>
        <taxon>Fungi</taxon>
        <taxon>Dikarya</taxon>
        <taxon>Ascomycota</taxon>
        <taxon>Pezizomycotina</taxon>
        <taxon>Dothideomycetes</taxon>
        <taxon>Dothideomycetes incertae sedis</taxon>
        <taxon>Acrospermales</taxon>
        <taxon>Acrospermaceae</taxon>
        <taxon>Pseudovirgaria</taxon>
    </lineage>
</organism>
<evidence type="ECO:0000256" key="1">
    <source>
        <dbReference type="SAM" id="Phobius"/>
    </source>
</evidence>
<dbReference type="OrthoDB" id="190201at2759"/>
<keyword evidence="1" id="KW-1133">Transmembrane helix</keyword>
<evidence type="ECO:0000313" key="3">
    <source>
        <dbReference type="Proteomes" id="UP000799437"/>
    </source>
</evidence>
<accession>A0A6A6W929</accession>
<keyword evidence="1" id="KW-0472">Membrane</keyword>
<keyword evidence="3" id="KW-1185">Reference proteome</keyword>
<evidence type="ECO:0000313" key="2">
    <source>
        <dbReference type="EMBL" id="KAF2758396.1"/>
    </source>
</evidence>